<reference evidence="2 5" key="2">
    <citation type="submission" date="2017-09" db="EMBL/GenBank/DDBJ databases">
        <title>Extensive intraspecific genome diversity in a model arbuscular mycorrhizal fungus.</title>
        <authorList>
            <person name="Chen E.C."/>
            <person name="Morin E."/>
            <person name="Beaudet D."/>
            <person name="Noel J."/>
            <person name="Ndikumana S."/>
            <person name="Charron P."/>
            <person name="St-Onge C."/>
            <person name="Giorgi J."/>
            <person name="Grigoriev I.V."/>
            <person name="Roux C."/>
            <person name="Martin F.M."/>
            <person name="Corradi N."/>
        </authorList>
    </citation>
    <scope>NUCLEOTIDE SEQUENCE [LARGE SCALE GENOMIC DNA]</scope>
    <source>
        <strain evidence="2 5">A5</strain>
    </source>
</reference>
<reference evidence="3 4" key="4">
    <citation type="submission" date="2017-10" db="EMBL/GenBank/DDBJ databases">
        <title>Genome analyses suggest a sexual origin of heterokaryosis in a supposedly ancient asexual fungus.</title>
        <authorList>
            <person name="Corradi N."/>
            <person name="Sedzielewska K."/>
            <person name="Noel J."/>
            <person name="Charron P."/>
            <person name="Farinelli L."/>
            <person name="Marton T."/>
            <person name="Kruger M."/>
            <person name="Pelin A."/>
            <person name="Brachmann A."/>
            <person name="Corradi N."/>
        </authorList>
    </citation>
    <scope>NUCLEOTIDE SEQUENCE [LARGE SCALE GENOMIC DNA]</scope>
    <source>
        <strain evidence="3 4">A1</strain>
    </source>
</reference>
<organism evidence="3 4">
    <name type="scientific">Rhizophagus irregularis</name>
    <dbReference type="NCBI Taxonomy" id="588596"/>
    <lineage>
        <taxon>Eukaryota</taxon>
        <taxon>Fungi</taxon>
        <taxon>Fungi incertae sedis</taxon>
        <taxon>Mucoromycota</taxon>
        <taxon>Glomeromycotina</taxon>
        <taxon>Glomeromycetes</taxon>
        <taxon>Glomerales</taxon>
        <taxon>Glomeraceae</taxon>
        <taxon>Rhizophagus</taxon>
    </lineage>
</organism>
<accession>A0A2I1F7Q7</accession>
<dbReference type="EMBL" id="LLXJ01001130">
    <property type="protein sequence ID" value="PKC03745.1"/>
    <property type="molecule type" value="Genomic_DNA"/>
</dbReference>
<dbReference type="VEuPathDB" id="FungiDB:FUN_005444"/>
<sequence>MGKPSKSSRDTRLIKVRNNLKNRLQLQERKCKLIVDESINMLMKAQQELQEIKKRMEEQEKRVKLIQERVAEREREQEEERNNVNEKLNDEENRLVHVMDNLKICDYKDI</sequence>
<reference evidence="3 4" key="3">
    <citation type="submission" date="2017-10" db="EMBL/GenBank/DDBJ databases">
        <title>Extensive intraspecific genome diversity in a model arbuscular mycorrhizal fungus.</title>
        <authorList>
            <person name="Chen E.C.H."/>
            <person name="Morin E."/>
            <person name="Baudet D."/>
            <person name="Noel J."/>
            <person name="Ndikumana S."/>
            <person name="Charron P."/>
            <person name="St-Onge C."/>
            <person name="Giorgi J."/>
            <person name="Grigoriev I.V."/>
            <person name="Roux C."/>
            <person name="Martin F.M."/>
            <person name="Corradi N."/>
        </authorList>
    </citation>
    <scope>NUCLEOTIDE SEQUENCE [LARGE SCALE GENOMIC DNA]</scope>
    <source>
        <strain evidence="3 4">A1</strain>
    </source>
</reference>
<dbReference type="VEuPathDB" id="FungiDB:RhiirFUN_005129"/>
<dbReference type="EMBL" id="LLXH01000661">
    <property type="protein sequence ID" value="PKC64172.1"/>
    <property type="molecule type" value="Genomic_DNA"/>
</dbReference>
<dbReference type="OrthoDB" id="2410780at2759"/>
<evidence type="ECO:0000256" key="1">
    <source>
        <dbReference type="SAM" id="Coils"/>
    </source>
</evidence>
<dbReference type="Proteomes" id="UP000232722">
    <property type="component" value="Unassembled WGS sequence"/>
</dbReference>
<evidence type="ECO:0000313" key="4">
    <source>
        <dbReference type="Proteomes" id="UP000232688"/>
    </source>
</evidence>
<dbReference type="VEuPathDB" id="FungiDB:RhiirA1_421856"/>
<evidence type="ECO:0000313" key="2">
    <source>
        <dbReference type="EMBL" id="PKC03745.1"/>
    </source>
</evidence>
<gene>
    <name evidence="3" type="ORF">RhiirA1_421856</name>
    <name evidence="2" type="ORF">RhiirA5_362961</name>
</gene>
<keyword evidence="1" id="KW-0175">Coiled coil</keyword>
<proteinExistence type="predicted"/>
<evidence type="ECO:0000313" key="5">
    <source>
        <dbReference type="Proteomes" id="UP000232722"/>
    </source>
</evidence>
<name>A0A2I1F7Q7_9GLOM</name>
<comment type="caution">
    <text evidence="3">The sequence shown here is derived from an EMBL/GenBank/DDBJ whole genome shotgun (WGS) entry which is preliminary data.</text>
</comment>
<feature type="coiled-coil region" evidence="1">
    <location>
        <begin position="17"/>
        <end position="101"/>
    </location>
</feature>
<dbReference type="Proteomes" id="UP000232688">
    <property type="component" value="Unassembled WGS sequence"/>
</dbReference>
<reference evidence="2 5" key="1">
    <citation type="submission" date="2016-04" db="EMBL/GenBank/DDBJ databases">
        <title>Genome analyses suggest a sexual origin of heterokaryosis in a supposedly ancient asexual fungus.</title>
        <authorList>
            <person name="Ropars J."/>
            <person name="Sedzielewska K."/>
            <person name="Noel J."/>
            <person name="Charron P."/>
            <person name="Farinelli L."/>
            <person name="Marton T."/>
            <person name="Kruger M."/>
            <person name="Pelin A."/>
            <person name="Brachmann A."/>
            <person name="Corradi N."/>
        </authorList>
    </citation>
    <scope>NUCLEOTIDE SEQUENCE [LARGE SCALE GENOMIC DNA]</scope>
    <source>
        <strain evidence="2 5">A5</strain>
    </source>
</reference>
<evidence type="ECO:0000313" key="3">
    <source>
        <dbReference type="EMBL" id="PKC64172.1"/>
    </source>
</evidence>
<protein>
    <submittedName>
        <fullName evidence="3">Uncharacterized protein</fullName>
    </submittedName>
</protein>
<dbReference type="AlphaFoldDB" id="A0A2I1F7Q7"/>